<evidence type="ECO:0000256" key="6">
    <source>
        <dbReference type="SAM" id="Phobius"/>
    </source>
</evidence>
<feature type="transmembrane region" description="Helical" evidence="6">
    <location>
        <begin position="96"/>
        <end position="117"/>
    </location>
</feature>
<dbReference type="GO" id="GO:0022857">
    <property type="term" value="F:transmembrane transporter activity"/>
    <property type="evidence" value="ECO:0007669"/>
    <property type="project" value="InterPro"/>
</dbReference>
<evidence type="ECO:0000256" key="4">
    <source>
        <dbReference type="ARBA" id="ARBA00022989"/>
    </source>
</evidence>
<evidence type="ECO:0000256" key="1">
    <source>
        <dbReference type="ARBA" id="ARBA00004651"/>
    </source>
</evidence>
<evidence type="ECO:0000256" key="2">
    <source>
        <dbReference type="ARBA" id="ARBA00022475"/>
    </source>
</evidence>
<name>A0A0N8W0B4_9CORY</name>
<dbReference type="PANTHER" id="PTHR23513:SF11">
    <property type="entry name" value="STAPHYLOFERRIN A TRANSPORTER"/>
    <property type="match status" value="1"/>
</dbReference>
<keyword evidence="3 6" id="KW-0812">Transmembrane</keyword>
<evidence type="ECO:0000256" key="5">
    <source>
        <dbReference type="ARBA" id="ARBA00023136"/>
    </source>
</evidence>
<feature type="transmembrane region" description="Helical" evidence="6">
    <location>
        <begin position="72"/>
        <end position="90"/>
    </location>
</feature>
<reference evidence="7 8" key="1">
    <citation type="submission" date="2015-10" db="EMBL/GenBank/DDBJ databases">
        <title>Corynebacteirum lowii and Corynebacterium oculi species nova, derived from human clinical disease and and emended description of Corynebacterium mastiditis.</title>
        <authorList>
            <person name="Bernard K."/>
            <person name="Pacheco A.L."/>
            <person name="Mcdougall C."/>
            <person name="Burtx T."/>
            <person name="Weibe D."/>
            <person name="Tyler S."/>
            <person name="Olson A.B."/>
            <person name="Cnockaert M."/>
            <person name="Eguchi H."/>
            <person name="Kuwahara T."/>
            <person name="Nakayama-Imaohji H."/>
            <person name="Boudewijins M."/>
            <person name="Van Hoecke F."/>
            <person name="Bernier A.-M."/>
            <person name="Vandamme P."/>
        </authorList>
    </citation>
    <scope>NUCLEOTIDE SEQUENCE [LARGE SCALE GENOMIC DNA]</scope>
    <source>
        <strain evidence="7 8">NML 130206</strain>
    </source>
</reference>
<dbReference type="STRING" id="1544413.Clow_01580"/>
<dbReference type="SUPFAM" id="SSF103473">
    <property type="entry name" value="MFS general substrate transporter"/>
    <property type="match status" value="1"/>
</dbReference>
<dbReference type="Gene3D" id="1.20.1250.20">
    <property type="entry name" value="MFS general substrate transporter like domains"/>
    <property type="match status" value="1"/>
</dbReference>
<dbReference type="Proteomes" id="UP000050488">
    <property type="component" value="Unassembled WGS sequence"/>
</dbReference>
<evidence type="ECO:0000313" key="7">
    <source>
        <dbReference type="EMBL" id="KQB86226.1"/>
    </source>
</evidence>
<organism evidence="7 8">
    <name type="scientific">Corynebacterium lowii</name>
    <dbReference type="NCBI Taxonomy" id="1544413"/>
    <lineage>
        <taxon>Bacteria</taxon>
        <taxon>Bacillati</taxon>
        <taxon>Actinomycetota</taxon>
        <taxon>Actinomycetes</taxon>
        <taxon>Mycobacteriales</taxon>
        <taxon>Corynebacteriaceae</taxon>
        <taxon>Corynebacterium</taxon>
    </lineage>
</organism>
<evidence type="ECO:0000256" key="3">
    <source>
        <dbReference type="ARBA" id="ARBA00022692"/>
    </source>
</evidence>
<gene>
    <name evidence="7" type="ORF">Clow_01580</name>
</gene>
<feature type="transmembrane region" description="Helical" evidence="6">
    <location>
        <begin position="30"/>
        <end position="60"/>
    </location>
</feature>
<protein>
    <submittedName>
        <fullName evidence="7">Major Facilitator Superfamily protein</fullName>
    </submittedName>
</protein>
<keyword evidence="5 6" id="KW-0472">Membrane</keyword>
<comment type="caution">
    <text evidence="7">The sequence shown here is derived from an EMBL/GenBank/DDBJ whole genome shotgun (WGS) entry which is preliminary data.</text>
</comment>
<dbReference type="PANTHER" id="PTHR23513">
    <property type="entry name" value="INTEGRAL MEMBRANE EFFLUX PROTEIN-RELATED"/>
    <property type="match status" value="1"/>
</dbReference>
<comment type="subcellular location">
    <subcellularLocation>
        <location evidence="1">Cell membrane</location>
        <topology evidence="1">Multi-pass membrane protein</topology>
    </subcellularLocation>
</comment>
<dbReference type="OrthoDB" id="4408459at2"/>
<keyword evidence="2" id="KW-1003">Cell membrane</keyword>
<sequence length="409" mass="41581">MPHRLAPLALASAYFLSALCGSITSVAVAVYFAATGVGAWAVTGTLVAGAVAQIFAAPLLAPLFDRYPQKHIALASFCVDMAVLFVLIAWPQPVLLVAGTFISSATAGVAVPALFSLAEGLEAKGAAVAFSRMDTGRLAGNFAGLALGGLLVEVFSLRGAFLLEMAACLVSMAILMAFTSATPPPTPPAAPAATLPAAPVEPGASPAKKPSFLAQVAQAPALLLRNRTTRAALQSLWFAIIFTSLYNVALVFFAVDVLHAGGLGYAVLMQAFIVGRILGARVSGRLGNDPARGSHLRTLNLCGLVMGTGIFVAAVCGNIVIAAMGFFIAGTCNAVQVAALRLTVSQHVPQEVQPKALSSMGSINTSAMLFGYIVGAPVMGVLGPTATLLLAGAGTAAVSGVSLLRHRTA</sequence>
<dbReference type="AlphaFoldDB" id="A0A0N8W0B4"/>
<dbReference type="InterPro" id="IPR036259">
    <property type="entry name" value="MFS_trans_sf"/>
</dbReference>
<dbReference type="EMBL" id="LKEV01000004">
    <property type="protein sequence ID" value="KQB86226.1"/>
    <property type="molecule type" value="Genomic_DNA"/>
</dbReference>
<dbReference type="RefSeq" id="WP_055178192.1">
    <property type="nucleotide sequence ID" value="NZ_JAUSQY010000001.1"/>
</dbReference>
<keyword evidence="4 6" id="KW-1133">Transmembrane helix</keyword>
<feature type="transmembrane region" description="Helical" evidence="6">
    <location>
        <begin position="235"/>
        <end position="254"/>
    </location>
</feature>
<feature type="transmembrane region" description="Helical" evidence="6">
    <location>
        <begin position="299"/>
        <end position="320"/>
    </location>
</feature>
<dbReference type="PATRIC" id="fig|1544413.3.peg.1582"/>
<feature type="transmembrane region" description="Helical" evidence="6">
    <location>
        <begin position="138"/>
        <end position="155"/>
    </location>
</feature>
<dbReference type="InterPro" id="IPR011701">
    <property type="entry name" value="MFS"/>
</dbReference>
<accession>A0A0N8W0B4</accession>
<keyword evidence="8" id="KW-1185">Reference proteome</keyword>
<feature type="transmembrane region" description="Helical" evidence="6">
    <location>
        <begin position="260"/>
        <end position="278"/>
    </location>
</feature>
<dbReference type="GO" id="GO:0005886">
    <property type="term" value="C:plasma membrane"/>
    <property type="evidence" value="ECO:0007669"/>
    <property type="project" value="UniProtKB-SubCell"/>
</dbReference>
<dbReference type="Pfam" id="PF07690">
    <property type="entry name" value="MFS_1"/>
    <property type="match status" value="1"/>
</dbReference>
<evidence type="ECO:0000313" key="8">
    <source>
        <dbReference type="Proteomes" id="UP000050488"/>
    </source>
</evidence>
<proteinExistence type="predicted"/>